<dbReference type="Pfam" id="PF05427">
    <property type="entry name" value="FIBP"/>
    <property type="match status" value="1"/>
</dbReference>
<keyword evidence="5 10" id="KW-0245">EGF-like domain</keyword>
<feature type="domain" description="EGF-like" evidence="11">
    <location>
        <begin position="634"/>
        <end position="674"/>
    </location>
</feature>
<organism evidence="12 13">
    <name type="scientific">Labeo rohita</name>
    <name type="common">Indian major carp</name>
    <name type="synonym">Cyprinus rohita</name>
    <dbReference type="NCBI Taxonomy" id="84645"/>
    <lineage>
        <taxon>Eukaryota</taxon>
        <taxon>Metazoa</taxon>
        <taxon>Chordata</taxon>
        <taxon>Craniata</taxon>
        <taxon>Vertebrata</taxon>
        <taxon>Euteleostomi</taxon>
        <taxon>Actinopterygii</taxon>
        <taxon>Neopterygii</taxon>
        <taxon>Teleostei</taxon>
        <taxon>Ostariophysi</taxon>
        <taxon>Cypriniformes</taxon>
        <taxon>Cyprinidae</taxon>
        <taxon>Labeoninae</taxon>
        <taxon>Labeonini</taxon>
        <taxon>Labeo</taxon>
    </lineage>
</organism>
<dbReference type="Pfam" id="PF07645">
    <property type="entry name" value="EGF_CA"/>
    <property type="match status" value="5"/>
</dbReference>
<dbReference type="InterPro" id="IPR000152">
    <property type="entry name" value="EGF-type_Asp/Asn_hydroxyl_site"/>
</dbReference>
<comment type="caution">
    <text evidence="12">The sequence shown here is derived from an EMBL/GenBank/DDBJ whole genome shotgun (WGS) entry which is preliminary data.</text>
</comment>
<keyword evidence="9" id="KW-0325">Glycoprotein</keyword>
<dbReference type="PANTHER" id="PTHR13223:SF2">
    <property type="entry name" value="ACIDIC FIBROBLAST GROWTH FACTOR INTRACELLULAR-BINDING PROTEIN"/>
    <property type="match status" value="1"/>
</dbReference>
<dbReference type="PROSITE" id="PS01187">
    <property type="entry name" value="EGF_CA"/>
    <property type="match status" value="1"/>
</dbReference>
<proteinExistence type="inferred from homology"/>
<dbReference type="EMBL" id="JACTAM010000021">
    <property type="protein sequence ID" value="KAI2651333.1"/>
    <property type="molecule type" value="Genomic_DNA"/>
</dbReference>
<dbReference type="InterPro" id="IPR018097">
    <property type="entry name" value="EGF_Ca-bd_CS"/>
</dbReference>
<dbReference type="PANTHER" id="PTHR13223">
    <property type="entry name" value="ACIDIC FIBROBLAST GROWTH FACTOR INTRACELLULAR BINDING PROTEIN"/>
    <property type="match status" value="1"/>
</dbReference>
<gene>
    <name evidence="12" type="ORF">H4Q32_019387</name>
</gene>
<evidence type="ECO:0000256" key="3">
    <source>
        <dbReference type="ARBA" id="ARBA00022525"/>
    </source>
</evidence>
<keyword evidence="8" id="KW-1015">Disulfide bond</keyword>
<comment type="similarity">
    <text evidence="2">Belongs to the fibulin family.</text>
</comment>
<dbReference type="Pfam" id="PF22914">
    <property type="entry name" value="Fibulin_C"/>
    <property type="match status" value="1"/>
</dbReference>
<evidence type="ECO:0000256" key="10">
    <source>
        <dbReference type="PROSITE-ProRule" id="PRU00076"/>
    </source>
</evidence>
<comment type="subcellular location">
    <subcellularLocation>
        <location evidence="1">Secreted</location>
        <location evidence="1">Extracellular space</location>
        <location evidence="1">Extracellular matrix</location>
    </subcellularLocation>
</comment>
<dbReference type="SMART" id="SM00181">
    <property type="entry name" value="EGF"/>
    <property type="match status" value="5"/>
</dbReference>
<dbReference type="PROSITE" id="PS00010">
    <property type="entry name" value="ASX_HYDROXYL"/>
    <property type="match status" value="4"/>
</dbReference>
<dbReference type="InterPro" id="IPR001881">
    <property type="entry name" value="EGF-like_Ca-bd_dom"/>
</dbReference>
<accession>A0ABQ8LL02</accession>
<dbReference type="InterPro" id="IPR049883">
    <property type="entry name" value="NOTCH1_EGF-like"/>
</dbReference>
<dbReference type="InterPro" id="IPR009030">
    <property type="entry name" value="Growth_fac_rcpt_cys_sf"/>
</dbReference>
<keyword evidence="7" id="KW-0106">Calcium</keyword>
<keyword evidence="6" id="KW-0677">Repeat</keyword>
<keyword evidence="3" id="KW-0964">Secreted</keyword>
<keyword evidence="13" id="KW-1185">Reference proteome</keyword>
<feature type="domain" description="EGF-like" evidence="11">
    <location>
        <begin position="675"/>
        <end position="713"/>
    </location>
</feature>
<evidence type="ECO:0000256" key="1">
    <source>
        <dbReference type="ARBA" id="ARBA00004498"/>
    </source>
</evidence>
<evidence type="ECO:0000256" key="8">
    <source>
        <dbReference type="ARBA" id="ARBA00023157"/>
    </source>
</evidence>
<evidence type="ECO:0000256" key="6">
    <source>
        <dbReference type="ARBA" id="ARBA00022737"/>
    </source>
</evidence>
<dbReference type="Gene3D" id="2.10.25.10">
    <property type="entry name" value="Laminin"/>
    <property type="match status" value="5"/>
</dbReference>
<dbReference type="Proteomes" id="UP000830375">
    <property type="component" value="Unassembled WGS sequence"/>
</dbReference>
<evidence type="ECO:0000256" key="7">
    <source>
        <dbReference type="ARBA" id="ARBA00022837"/>
    </source>
</evidence>
<sequence>MSMELDVFVGNTTVLDEDVYQLWLDGHSVPDAVRIRMEAGALQECEANAEVLHSDTMDQFRTFQMCERLLQSPSKVANQLLFQIPPHRQTMLIERYYEFDSVFAREVLGKKLSKGTKKDLDDISSKTGIALKSCRRQFDNFKRVFKVVEELKGPLVENIQRHFLLSDVLARDYAAIVFFANSRFETGKRKLQYLSFQDFAFCAGQLISYWTVGAVDNMMEDMDVDLEKEFLHDLKDLKVLVNDKDILVCAQLKGKIKVFSEMEASFKNLSRALVNIASKLTHTKDVRDLFIDLVEKFIEPCRSDKWTIGDLRLFLTHYSNSVHTLEAFSSYLFVCPAGVGQQQGATVGWSALKWMDEETLLLPYKRPDLGQLSPPTNGHGKFLRISAEESSRELSLALLLFPKHCTFPHIRNTLLNSYYRLGPVCYHRALTKRRGRQKNEKNFCWTDFRKSHPHLSVCPRLIFLEEATGTEQAPFARLFSLLLGLFGVRVCLNDSYTFVHPSSCVCGRVNVLYPVTMKATYVLICVGLVVLPATICQSPAERDSYTECTDGYEWDVQTQLCRDINECETIQQACQGEMKCFNHYGGYLCLPRSASVITAPETSSQSEPSAPVETNDSFNPCPVGYRAQGETCVDIDECELDMHDCQPSQECINTVGTYTCQCPDGYNKIGIECVDIDECRYRYCQHRCVNVPGSFSCECEPGFQLAGNNRSCVDRNHGARIEQFDLDQDFGADVNECEMGAPCQQRCYNSYGTFLCRCEQGYDLGPDGFSCNDIDECSYSSFLCQFQCVNEPGRFSCVCPEGYELLGTRLCQDVNECETGTHQCGEGQVCVNIHGGHQCVSSNRCQDPYVQVSENRCICPVVKPECRDMPFSIVHRYMSITSERSVPSDIFQIQATSVYPGAYNSFRIRSGDENEEFYIRQINNISAMLVLAKTVTGPKEYVLDLEMVSVNPLMNYQTSSVLRLSVYVGPHAF</sequence>
<dbReference type="PROSITE" id="PS50026">
    <property type="entry name" value="EGF_3"/>
    <property type="match status" value="3"/>
</dbReference>
<feature type="domain" description="EGF-like" evidence="11">
    <location>
        <begin position="773"/>
        <end position="812"/>
    </location>
</feature>
<dbReference type="Pfam" id="PF12662">
    <property type="entry name" value="cEGF"/>
    <property type="match status" value="1"/>
</dbReference>
<dbReference type="InterPro" id="IPR026823">
    <property type="entry name" value="cEGF"/>
</dbReference>
<evidence type="ECO:0000313" key="13">
    <source>
        <dbReference type="Proteomes" id="UP000830375"/>
    </source>
</evidence>
<evidence type="ECO:0000259" key="11">
    <source>
        <dbReference type="PROSITE" id="PS50026"/>
    </source>
</evidence>
<evidence type="ECO:0000313" key="12">
    <source>
        <dbReference type="EMBL" id="KAI2651333.1"/>
    </source>
</evidence>
<dbReference type="CDD" id="cd00054">
    <property type="entry name" value="EGF_CA"/>
    <property type="match status" value="5"/>
</dbReference>
<evidence type="ECO:0000256" key="9">
    <source>
        <dbReference type="ARBA" id="ARBA00023180"/>
    </source>
</evidence>
<reference evidence="12 13" key="1">
    <citation type="submission" date="2022-01" db="EMBL/GenBank/DDBJ databases">
        <title>A high-quality chromosome-level genome assembly of rohu carp, Labeo rohita.</title>
        <authorList>
            <person name="Arick M.A. II"/>
            <person name="Hsu C.-Y."/>
            <person name="Magbanua Z."/>
            <person name="Pechanova O."/>
            <person name="Grover C."/>
            <person name="Miller E."/>
            <person name="Thrash A."/>
            <person name="Ezzel L."/>
            <person name="Alam S."/>
            <person name="Benzie J."/>
            <person name="Hamilton M."/>
            <person name="Karsi A."/>
            <person name="Lawrence M.L."/>
            <person name="Peterson D.G."/>
        </authorList>
    </citation>
    <scope>NUCLEOTIDE SEQUENCE [LARGE SCALE GENOMIC DNA]</scope>
    <source>
        <strain evidence="13">BAU-BD-2019</strain>
        <tissue evidence="12">Blood</tissue>
    </source>
</reference>
<dbReference type="InterPro" id="IPR008614">
    <property type="entry name" value="FIBP"/>
</dbReference>
<keyword evidence="4" id="KW-0272">Extracellular matrix</keyword>
<dbReference type="PROSITE" id="PS01186">
    <property type="entry name" value="EGF_2"/>
    <property type="match status" value="4"/>
</dbReference>
<protein>
    <submittedName>
        <fullName evidence="12">EGF-containing fibulin-like extracellular matrix protein 2</fullName>
    </submittedName>
</protein>
<name>A0ABQ8LL02_LABRO</name>
<dbReference type="SMART" id="SM00179">
    <property type="entry name" value="EGF_CA"/>
    <property type="match status" value="6"/>
</dbReference>
<evidence type="ECO:0000256" key="5">
    <source>
        <dbReference type="ARBA" id="ARBA00022536"/>
    </source>
</evidence>
<evidence type="ECO:0000256" key="2">
    <source>
        <dbReference type="ARBA" id="ARBA00006127"/>
    </source>
</evidence>
<comment type="caution">
    <text evidence="10">Lacks conserved residue(s) required for the propagation of feature annotation.</text>
</comment>
<dbReference type="SUPFAM" id="SSF57184">
    <property type="entry name" value="Growth factor receptor domain"/>
    <property type="match status" value="2"/>
</dbReference>
<dbReference type="InterPro" id="IPR055088">
    <property type="entry name" value="Fibulin_C"/>
</dbReference>
<dbReference type="InterPro" id="IPR000742">
    <property type="entry name" value="EGF"/>
</dbReference>
<evidence type="ECO:0000256" key="4">
    <source>
        <dbReference type="ARBA" id="ARBA00022530"/>
    </source>
</evidence>